<evidence type="ECO:0000313" key="2">
    <source>
        <dbReference type="EnsemblMetazoa" id="PPA34135.1"/>
    </source>
</evidence>
<dbReference type="AlphaFoldDB" id="A0A2A6C632"/>
<proteinExistence type="predicted"/>
<dbReference type="EnsemblMetazoa" id="PPA33524.1">
    <property type="protein sequence ID" value="PPA33524.1"/>
    <property type="gene ID" value="WBGene00271893"/>
</dbReference>
<evidence type="ECO:0008006" key="4">
    <source>
        <dbReference type="Google" id="ProtNLM"/>
    </source>
</evidence>
<accession>A0A4X3NVA8</accession>
<dbReference type="Proteomes" id="UP000005239">
    <property type="component" value="Unassembled WGS sequence"/>
</dbReference>
<name>A0A2A6C632_PRIPA</name>
<evidence type="ECO:0000313" key="3">
    <source>
        <dbReference type="Proteomes" id="UP000005239"/>
    </source>
</evidence>
<keyword evidence="3" id="KW-1185">Reference proteome</keyword>
<evidence type="ECO:0000313" key="1">
    <source>
        <dbReference type="EnsemblMetazoa" id="PPA33524.1"/>
    </source>
</evidence>
<sequence length="67" mass="7387">MLSPIFAARLIDGFVYDAGQKAVKRIAHFPKQTGKESTQSEDGLGRILSKQGRKDLDRIAADLRSIT</sequence>
<reference evidence="3" key="1">
    <citation type="journal article" date="2008" name="Nat. Genet.">
        <title>The Pristionchus pacificus genome provides a unique perspective on nematode lifestyle and parasitism.</title>
        <authorList>
            <person name="Dieterich C."/>
            <person name="Clifton S.W."/>
            <person name="Schuster L.N."/>
            <person name="Chinwalla A."/>
            <person name="Delehaunty K."/>
            <person name="Dinkelacker I."/>
            <person name="Fulton L."/>
            <person name="Fulton R."/>
            <person name="Godfrey J."/>
            <person name="Minx P."/>
            <person name="Mitreva M."/>
            <person name="Roeseler W."/>
            <person name="Tian H."/>
            <person name="Witte H."/>
            <person name="Yang S.P."/>
            <person name="Wilson R.K."/>
            <person name="Sommer R.J."/>
        </authorList>
    </citation>
    <scope>NUCLEOTIDE SEQUENCE [LARGE SCALE GENOMIC DNA]</scope>
    <source>
        <strain evidence="3">PS312</strain>
    </source>
</reference>
<dbReference type="EnsemblMetazoa" id="PPA34135.1">
    <property type="protein sequence ID" value="PPA34135.1"/>
    <property type="gene ID" value="WBGene00272504"/>
</dbReference>
<organism evidence="2 3">
    <name type="scientific">Pristionchus pacificus</name>
    <name type="common">Parasitic nematode worm</name>
    <dbReference type="NCBI Taxonomy" id="54126"/>
    <lineage>
        <taxon>Eukaryota</taxon>
        <taxon>Metazoa</taxon>
        <taxon>Ecdysozoa</taxon>
        <taxon>Nematoda</taxon>
        <taxon>Chromadorea</taxon>
        <taxon>Rhabditida</taxon>
        <taxon>Rhabditina</taxon>
        <taxon>Diplogasteromorpha</taxon>
        <taxon>Diplogasteroidea</taxon>
        <taxon>Neodiplogasteridae</taxon>
        <taxon>Pristionchus</taxon>
    </lineage>
</organism>
<accession>A0A2A6C632</accession>
<reference evidence="2" key="2">
    <citation type="submission" date="2022-06" db="UniProtKB">
        <authorList>
            <consortium name="EnsemblMetazoa"/>
        </authorList>
    </citation>
    <scope>IDENTIFICATION</scope>
    <source>
        <strain evidence="2">PS312</strain>
    </source>
</reference>
<protein>
    <recommendedName>
        <fullName evidence="4">Ribosomal protein</fullName>
    </recommendedName>
</protein>
<gene>
    <name evidence="2" type="primary">WBGene00272504</name>
    <name evidence="1" type="synonym">WBGene00271893</name>
</gene>